<feature type="compositionally biased region" description="Polar residues" evidence="1">
    <location>
        <begin position="1"/>
        <end position="17"/>
    </location>
</feature>
<feature type="compositionally biased region" description="Low complexity" evidence="1">
    <location>
        <begin position="45"/>
        <end position="61"/>
    </location>
</feature>
<proteinExistence type="predicted"/>
<feature type="compositionally biased region" description="Basic and acidic residues" evidence="1">
    <location>
        <begin position="76"/>
        <end position="91"/>
    </location>
</feature>
<dbReference type="WBParaSite" id="nRc.2.0.1.t38502-RA">
    <property type="protein sequence ID" value="nRc.2.0.1.t38502-RA"/>
    <property type="gene ID" value="nRc.2.0.1.g38502"/>
</dbReference>
<sequence>MDEPHTQQTPPASTSHTECSKMPSKRTTCRREQRNQQKAREEARQTSSQTSTTPQPKVTSTNTAVPAKHTPPARQLESHHSLQESHSGDRH</sequence>
<evidence type="ECO:0000313" key="3">
    <source>
        <dbReference type="WBParaSite" id="nRc.2.0.1.t38502-RA"/>
    </source>
</evidence>
<reference evidence="3" key="1">
    <citation type="submission" date="2022-11" db="UniProtKB">
        <authorList>
            <consortium name="WormBaseParasite"/>
        </authorList>
    </citation>
    <scope>IDENTIFICATION</scope>
</reference>
<evidence type="ECO:0000256" key="1">
    <source>
        <dbReference type="SAM" id="MobiDB-lite"/>
    </source>
</evidence>
<name>A0A915KKF8_ROMCU</name>
<dbReference type="Proteomes" id="UP000887565">
    <property type="component" value="Unplaced"/>
</dbReference>
<evidence type="ECO:0000313" key="2">
    <source>
        <dbReference type="Proteomes" id="UP000887565"/>
    </source>
</evidence>
<accession>A0A915KKF8</accession>
<protein>
    <submittedName>
        <fullName evidence="3">Uncharacterized protein</fullName>
    </submittedName>
</protein>
<organism evidence="2 3">
    <name type="scientific">Romanomermis culicivorax</name>
    <name type="common">Nematode worm</name>
    <dbReference type="NCBI Taxonomy" id="13658"/>
    <lineage>
        <taxon>Eukaryota</taxon>
        <taxon>Metazoa</taxon>
        <taxon>Ecdysozoa</taxon>
        <taxon>Nematoda</taxon>
        <taxon>Enoplea</taxon>
        <taxon>Dorylaimia</taxon>
        <taxon>Mermithida</taxon>
        <taxon>Mermithoidea</taxon>
        <taxon>Mermithidae</taxon>
        <taxon>Romanomermis</taxon>
    </lineage>
</organism>
<dbReference type="AlphaFoldDB" id="A0A915KKF8"/>
<feature type="compositionally biased region" description="Basic and acidic residues" evidence="1">
    <location>
        <begin position="29"/>
        <end position="44"/>
    </location>
</feature>
<feature type="region of interest" description="Disordered" evidence="1">
    <location>
        <begin position="1"/>
        <end position="91"/>
    </location>
</feature>
<keyword evidence="2" id="KW-1185">Reference proteome</keyword>